<name>A0A1N7Q612_9BACT</name>
<feature type="transmembrane region" description="Helical" evidence="4">
    <location>
        <begin position="6"/>
        <end position="24"/>
    </location>
</feature>
<feature type="transmembrane region" description="Helical" evidence="4">
    <location>
        <begin position="65"/>
        <end position="84"/>
    </location>
</feature>
<keyword evidence="3" id="KW-0804">Transcription</keyword>
<evidence type="ECO:0000313" key="6">
    <source>
        <dbReference type="EMBL" id="SIT18283.1"/>
    </source>
</evidence>
<dbReference type="SMART" id="SM00342">
    <property type="entry name" value="HTH_ARAC"/>
    <property type="match status" value="1"/>
</dbReference>
<dbReference type="PROSITE" id="PS00041">
    <property type="entry name" value="HTH_ARAC_FAMILY_1"/>
    <property type="match status" value="1"/>
</dbReference>
<keyword evidence="2 6" id="KW-0238">DNA-binding</keyword>
<dbReference type="PANTHER" id="PTHR43280">
    <property type="entry name" value="ARAC-FAMILY TRANSCRIPTIONAL REGULATOR"/>
    <property type="match status" value="1"/>
</dbReference>
<reference evidence="7" key="1">
    <citation type="submission" date="2017-01" db="EMBL/GenBank/DDBJ databases">
        <authorList>
            <person name="Varghese N."/>
            <person name="Submissions S."/>
        </authorList>
    </citation>
    <scope>NUCLEOTIDE SEQUENCE [LARGE SCALE GENOMIC DNA]</scope>
    <source>
        <strain evidence="7">DSM 46698</strain>
    </source>
</reference>
<dbReference type="EMBL" id="FTOP01000035">
    <property type="protein sequence ID" value="SIT18283.1"/>
    <property type="molecule type" value="Genomic_DNA"/>
</dbReference>
<dbReference type="InterPro" id="IPR018060">
    <property type="entry name" value="HTH_AraC"/>
</dbReference>
<sequence length="416" mass="48612">MNISLLLIIILLSVATVNSLLLIIKREKSIINNKMLGWSLLFYNVFLLVYFVWFEAGFILKSPHMLRSVSPLMYLSAPFFYFYIRNSIEGTKGFRKYDSIHLLPALIHFVDLIPFYIQPYEVKFDLVVQIVENPFMINKLGNGLIPMSFHYPFRSFLQIIYLGISVNLVISKRPKLLLEINRNKLKNWLYYSLILMGFVIIAHFGYSFFEMLKNFEILDWSGLVSFFSRMALLGILVLNLYINFNPDFVFGYKEEENIEEIINLENVLVEAELKTEEKQPVKKNIKESLPTGVSELDLLTVKKRMEYLLDEGAFLENGISLATFSKQMGLSPKIISMVIHRYFEKGFNELINCYRVRYAIAEIQNGYLDDYTIDSLSEKAGFNSRITFFNAFKKEVGYSPNEYWKKFVNGQIEEEE</sequence>
<keyword evidence="1" id="KW-0805">Transcription regulation</keyword>
<organism evidence="6 7">
    <name type="scientific">Belliella pelovolcani</name>
    <dbReference type="NCBI Taxonomy" id="529505"/>
    <lineage>
        <taxon>Bacteria</taxon>
        <taxon>Pseudomonadati</taxon>
        <taxon>Bacteroidota</taxon>
        <taxon>Cytophagia</taxon>
        <taxon>Cytophagales</taxon>
        <taxon>Cyclobacteriaceae</taxon>
        <taxon>Belliella</taxon>
    </lineage>
</organism>
<dbReference type="InterPro" id="IPR018062">
    <property type="entry name" value="HTH_AraC-typ_CS"/>
</dbReference>
<evidence type="ECO:0000256" key="3">
    <source>
        <dbReference type="ARBA" id="ARBA00023163"/>
    </source>
</evidence>
<dbReference type="Gene3D" id="1.10.10.60">
    <property type="entry name" value="Homeodomain-like"/>
    <property type="match status" value="1"/>
</dbReference>
<proteinExistence type="predicted"/>
<dbReference type="OrthoDB" id="704028at2"/>
<keyword evidence="4" id="KW-0472">Membrane</keyword>
<dbReference type="PROSITE" id="PS01124">
    <property type="entry name" value="HTH_ARAC_FAMILY_2"/>
    <property type="match status" value="1"/>
</dbReference>
<protein>
    <submittedName>
        <fullName evidence="6">AraC-type DNA-binding protein</fullName>
    </submittedName>
</protein>
<dbReference type="SUPFAM" id="SSF46689">
    <property type="entry name" value="Homeodomain-like"/>
    <property type="match status" value="1"/>
</dbReference>
<dbReference type="RefSeq" id="WP_076503155.1">
    <property type="nucleotide sequence ID" value="NZ_FTOP01000035.1"/>
</dbReference>
<feature type="transmembrane region" description="Helical" evidence="4">
    <location>
        <begin position="190"/>
        <end position="209"/>
    </location>
</feature>
<keyword evidence="4" id="KW-0812">Transmembrane</keyword>
<dbReference type="AlphaFoldDB" id="A0A1N7Q612"/>
<evidence type="ECO:0000256" key="2">
    <source>
        <dbReference type="ARBA" id="ARBA00023125"/>
    </source>
</evidence>
<evidence type="ECO:0000256" key="4">
    <source>
        <dbReference type="SAM" id="Phobius"/>
    </source>
</evidence>
<accession>A0A1N7Q612</accession>
<dbReference type="GO" id="GO:0043565">
    <property type="term" value="F:sequence-specific DNA binding"/>
    <property type="evidence" value="ECO:0007669"/>
    <property type="project" value="InterPro"/>
</dbReference>
<feature type="transmembrane region" description="Helical" evidence="4">
    <location>
        <begin position="151"/>
        <end position="170"/>
    </location>
</feature>
<keyword evidence="7" id="KW-1185">Reference proteome</keyword>
<dbReference type="STRING" id="529505.SAMN05421761_1353"/>
<keyword evidence="4" id="KW-1133">Transmembrane helix</keyword>
<feature type="transmembrane region" description="Helical" evidence="4">
    <location>
        <begin position="96"/>
        <end position="117"/>
    </location>
</feature>
<dbReference type="Proteomes" id="UP000186026">
    <property type="component" value="Unassembled WGS sequence"/>
</dbReference>
<feature type="transmembrane region" description="Helical" evidence="4">
    <location>
        <begin position="36"/>
        <end position="53"/>
    </location>
</feature>
<feature type="domain" description="HTH araC/xylS-type" evidence="5">
    <location>
        <begin position="303"/>
        <end position="406"/>
    </location>
</feature>
<evidence type="ECO:0000313" key="7">
    <source>
        <dbReference type="Proteomes" id="UP000186026"/>
    </source>
</evidence>
<dbReference type="GO" id="GO:0003700">
    <property type="term" value="F:DNA-binding transcription factor activity"/>
    <property type="evidence" value="ECO:0007669"/>
    <property type="project" value="InterPro"/>
</dbReference>
<feature type="transmembrane region" description="Helical" evidence="4">
    <location>
        <begin position="221"/>
        <end position="242"/>
    </location>
</feature>
<dbReference type="PANTHER" id="PTHR43280:SF2">
    <property type="entry name" value="HTH-TYPE TRANSCRIPTIONAL REGULATOR EXSA"/>
    <property type="match status" value="1"/>
</dbReference>
<evidence type="ECO:0000259" key="5">
    <source>
        <dbReference type="PROSITE" id="PS01124"/>
    </source>
</evidence>
<evidence type="ECO:0000256" key="1">
    <source>
        <dbReference type="ARBA" id="ARBA00023015"/>
    </source>
</evidence>
<dbReference type="Pfam" id="PF12833">
    <property type="entry name" value="HTH_18"/>
    <property type="match status" value="1"/>
</dbReference>
<dbReference type="InterPro" id="IPR009057">
    <property type="entry name" value="Homeodomain-like_sf"/>
</dbReference>
<gene>
    <name evidence="6" type="ORF">SAMN05421761_1353</name>
</gene>